<protein>
    <recommendedName>
        <fullName evidence="4">30S ribosomal protein S10, chloroplastic</fullName>
    </recommendedName>
</protein>
<accession>A0A1C9CBT8</accession>
<dbReference type="GO" id="GO:1990904">
    <property type="term" value="C:ribonucleoprotein complex"/>
    <property type="evidence" value="ECO:0007669"/>
    <property type="project" value="UniProtKB-KW"/>
</dbReference>
<dbReference type="PANTHER" id="PTHR11700">
    <property type="entry name" value="30S RIBOSOMAL PROTEIN S10 FAMILY MEMBER"/>
    <property type="match status" value="1"/>
</dbReference>
<keyword evidence="2 6" id="KW-0689">Ribosomal protein</keyword>
<feature type="domain" description="Small ribosomal subunit protein uS10" evidence="5">
    <location>
        <begin position="9"/>
        <end position="103"/>
    </location>
</feature>
<dbReference type="GeneID" id="29073088"/>
<reference evidence="6" key="1">
    <citation type="journal article" date="2016" name="BMC Biol.">
        <title>Parallel evolution of highly conserved plastid genome architecture in red seaweeds and seed plants.</title>
        <authorList>
            <person name="Lee J."/>
            <person name="Cho C.H."/>
            <person name="Park S.I."/>
            <person name="Choi J.W."/>
            <person name="Song H.S."/>
            <person name="West J.A."/>
            <person name="Bhattacharya D."/>
            <person name="Yoon H.S."/>
        </authorList>
    </citation>
    <scope>NUCLEOTIDE SEQUENCE</scope>
</reference>
<dbReference type="AlphaFoldDB" id="A0A1C9CBT8"/>
<dbReference type="InterPro" id="IPR036838">
    <property type="entry name" value="Ribosomal_uS10_dom_sf"/>
</dbReference>
<dbReference type="HAMAP" id="MF_00508">
    <property type="entry name" value="Ribosomal_uS10"/>
    <property type="match status" value="1"/>
</dbReference>
<dbReference type="GO" id="GO:0006412">
    <property type="term" value="P:translation"/>
    <property type="evidence" value="ECO:0007669"/>
    <property type="project" value="InterPro"/>
</dbReference>
<dbReference type="SMART" id="SM01403">
    <property type="entry name" value="Ribosomal_S10"/>
    <property type="match status" value="1"/>
</dbReference>
<dbReference type="InterPro" id="IPR001848">
    <property type="entry name" value="Ribosomal_uS10"/>
</dbReference>
<dbReference type="GO" id="GO:0003735">
    <property type="term" value="F:structural constituent of ribosome"/>
    <property type="evidence" value="ECO:0007669"/>
    <property type="project" value="InterPro"/>
</dbReference>
<dbReference type="GO" id="GO:0005840">
    <property type="term" value="C:ribosome"/>
    <property type="evidence" value="ECO:0007669"/>
    <property type="project" value="UniProtKB-KW"/>
</dbReference>
<keyword evidence="3" id="KW-0687">Ribonucleoprotein</keyword>
<dbReference type="PRINTS" id="PR00971">
    <property type="entry name" value="RIBOSOMALS10"/>
</dbReference>
<dbReference type="NCBIfam" id="NF001861">
    <property type="entry name" value="PRK00596.1"/>
    <property type="match status" value="1"/>
</dbReference>
<dbReference type="InterPro" id="IPR027486">
    <property type="entry name" value="Ribosomal_uS10_dom"/>
</dbReference>
<dbReference type="EMBL" id="KX284716">
    <property type="protein sequence ID" value="AOM65851.1"/>
    <property type="molecule type" value="Genomic_DNA"/>
</dbReference>
<proteinExistence type="inferred from homology"/>
<comment type="similarity">
    <text evidence="1">Belongs to the universal ribosomal protein uS10 family.</text>
</comment>
<evidence type="ECO:0000259" key="5">
    <source>
        <dbReference type="SMART" id="SM01403"/>
    </source>
</evidence>
<dbReference type="FunFam" id="3.30.70.600:FF:000003">
    <property type="entry name" value="30S ribosomal protein S10"/>
    <property type="match status" value="1"/>
</dbReference>
<name>A0A1C9CBT8_9FLOR</name>
<dbReference type="Gene3D" id="3.30.70.600">
    <property type="entry name" value="Ribosomal protein S10 domain"/>
    <property type="match status" value="1"/>
</dbReference>
<dbReference type="Pfam" id="PF00338">
    <property type="entry name" value="Ribosomal_S10"/>
    <property type="match status" value="1"/>
</dbReference>
<keyword evidence="6" id="KW-0934">Plastid</keyword>
<dbReference type="NCBIfam" id="TIGR01049">
    <property type="entry name" value="rpsJ_bact"/>
    <property type="match status" value="1"/>
</dbReference>
<evidence type="ECO:0000256" key="4">
    <source>
        <dbReference type="ARBA" id="ARBA00076889"/>
    </source>
</evidence>
<evidence type="ECO:0000256" key="1">
    <source>
        <dbReference type="ARBA" id="ARBA00007102"/>
    </source>
</evidence>
<evidence type="ECO:0000313" key="6">
    <source>
        <dbReference type="EMBL" id="AOM65851.1"/>
    </source>
</evidence>
<dbReference type="RefSeq" id="YP_009296711.1">
    <property type="nucleotide sequence ID" value="NC_031172.1"/>
</dbReference>
<evidence type="ECO:0000256" key="2">
    <source>
        <dbReference type="ARBA" id="ARBA00022980"/>
    </source>
</evidence>
<sequence>MVTQEQKIRIKLKAYSYHLLNQACQQIISAANLAKSKVVGPIPLPTRRKIYCVLRSPHVDKDSREHFEMRLHYRILDVIYPSLETIDALIKLKLPFGVEIEVKL</sequence>
<dbReference type="SUPFAM" id="SSF54999">
    <property type="entry name" value="Ribosomal protein S10"/>
    <property type="match status" value="1"/>
</dbReference>
<geneLocation type="plastid" evidence="6"/>
<organism evidence="6">
    <name type="scientific">Apophlaea sinclairii</name>
    <dbReference type="NCBI Taxonomy" id="212746"/>
    <lineage>
        <taxon>Eukaryota</taxon>
        <taxon>Rhodophyta</taxon>
        <taxon>Florideophyceae</taxon>
        <taxon>Hildenbrandiophycidae</taxon>
        <taxon>Hildenbrandiales</taxon>
        <taxon>Hildenbrandiaceae</taxon>
        <taxon>Apophlaea</taxon>
    </lineage>
</organism>
<evidence type="ECO:0000256" key="3">
    <source>
        <dbReference type="ARBA" id="ARBA00023274"/>
    </source>
</evidence>
<gene>
    <name evidence="6" type="primary">rps10</name>
    <name evidence="6" type="ORF">Apop_161</name>
</gene>